<comment type="caution">
    <text evidence="2">The sequence shown here is derived from an EMBL/GenBank/DDBJ whole genome shotgun (WGS) entry which is preliminary data.</text>
</comment>
<evidence type="ECO:0000259" key="1">
    <source>
        <dbReference type="PROSITE" id="PS50930"/>
    </source>
</evidence>
<dbReference type="GO" id="GO:0000156">
    <property type="term" value="F:phosphorelay response regulator activity"/>
    <property type="evidence" value="ECO:0007669"/>
    <property type="project" value="InterPro"/>
</dbReference>
<dbReference type="HOGENOM" id="CLU_2953869_0_0_0"/>
<dbReference type="PANTHER" id="PTHR37299">
    <property type="entry name" value="TRANSCRIPTIONAL REGULATOR-RELATED"/>
    <property type="match status" value="1"/>
</dbReference>
<dbReference type="SMART" id="SM00850">
    <property type="entry name" value="LytTR"/>
    <property type="match status" value="1"/>
</dbReference>
<dbReference type="Pfam" id="PF04397">
    <property type="entry name" value="LytTR"/>
    <property type="match status" value="1"/>
</dbReference>
<dbReference type="PANTHER" id="PTHR37299:SF1">
    <property type="entry name" value="STAGE 0 SPORULATION PROTEIN A HOMOLOG"/>
    <property type="match status" value="1"/>
</dbReference>
<organism evidence="2 3">
    <name type="scientific">Fusobacterium animalis 11_3_2</name>
    <dbReference type="NCBI Taxonomy" id="457403"/>
    <lineage>
        <taxon>Bacteria</taxon>
        <taxon>Fusobacteriati</taxon>
        <taxon>Fusobacteriota</taxon>
        <taxon>Fusobacteriia</taxon>
        <taxon>Fusobacteriales</taxon>
        <taxon>Fusobacteriaceae</taxon>
        <taxon>Fusobacterium</taxon>
    </lineage>
</organism>
<evidence type="ECO:0000313" key="3">
    <source>
        <dbReference type="Proteomes" id="UP000004160"/>
    </source>
</evidence>
<dbReference type="InterPro" id="IPR046947">
    <property type="entry name" value="LytR-like"/>
</dbReference>
<dbReference type="PROSITE" id="PS50930">
    <property type="entry name" value="HTH_LYTTR"/>
    <property type="match status" value="1"/>
</dbReference>
<dbReference type="InterPro" id="IPR007492">
    <property type="entry name" value="LytTR_DNA-bd_dom"/>
</dbReference>
<dbReference type="Gene3D" id="2.40.50.1020">
    <property type="entry name" value="LytTr DNA-binding domain"/>
    <property type="match status" value="1"/>
</dbReference>
<name>F7L244_9FUSO</name>
<evidence type="ECO:0000313" key="2">
    <source>
        <dbReference type="EMBL" id="EGN65904.1"/>
    </source>
</evidence>
<reference evidence="2" key="1">
    <citation type="submission" date="2011-05" db="EMBL/GenBank/DDBJ databases">
        <title>The Genome Sequence of Fusobacterium sp. 11_3_2.</title>
        <authorList>
            <consortium name="The Broad Institute Genome Sequencing Platform"/>
            <person name="Earl A."/>
            <person name="Ward D."/>
            <person name="Feldgarden M."/>
            <person name="Gevers D."/>
            <person name="Sibley C.D."/>
            <person name="White A.P."/>
            <person name="Crowley S."/>
            <person name="Surette M."/>
            <person name="Strauss J.C."/>
            <person name="Ambrose C.E."/>
            <person name="Allen-Vercoe E."/>
            <person name="Young S.K."/>
            <person name="Zeng Q."/>
            <person name="Gargeya S."/>
            <person name="Fitzgerald M."/>
            <person name="Haas B."/>
            <person name="Abouelleil A."/>
            <person name="Alvarado L."/>
            <person name="Arachchi H.M."/>
            <person name="Berlin A."/>
            <person name="Brown A."/>
            <person name="Chapman S.B."/>
            <person name="Chen Z."/>
            <person name="Dunbar C."/>
            <person name="Freedman E."/>
            <person name="Gearin G."/>
            <person name="Gellesch M."/>
            <person name="Goldberg J."/>
            <person name="Griggs A."/>
            <person name="Gujja S."/>
            <person name="Heiman D."/>
            <person name="Howarth C."/>
            <person name="Larson L."/>
            <person name="Lui A."/>
            <person name="MacDonald P.J.P."/>
            <person name="Mehta T."/>
            <person name="Montmayeur A."/>
            <person name="Murphy C."/>
            <person name="Neiman D."/>
            <person name="Pearson M."/>
            <person name="Priest M."/>
            <person name="Roberts A."/>
            <person name="Saif S."/>
            <person name="Shea T."/>
            <person name="Shenoy N."/>
            <person name="Sisk P."/>
            <person name="Stolte C."/>
            <person name="Sykes S."/>
            <person name="Wortman J."/>
            <person name="Nusbaum C."/>
            <person name="Birren B."/>
        </authorList>
    </citation>
    <scope>NUCLEOTIDE SEQUENCE [LARGE SCALE GENOMIC DNA]</scope>
    <source>
        <strain evidence="2">11_3_2</strain>
    </source>
</reference>
<proteinExistence type="predicted"/>
<feature type="domain" description="HTH LytTR-type" evidence="1">
    <location>
        <begin position="1"/>
        <end position="59"/>
    </location>
</feature>
<dbReference type="PATRIC" id="fig|457403.8.peg.1939"/>
<keyword evidence="3" id="KW-1185">Reference proteome</keyword>
<dbReference type="Proteomes" id="UP000004160">
    <property type="component" value="Unassembled WGS sequence"/>
</dbReference>
<protein>
    <submittedName>
        <fullName evidence="2">Response regulator receiver domain protein</fullName>
    </submittedName>
</protein>
<gene>
    <name evidence="2" type="ORF">HMPREF0401_01917</name>
</gene>
<dbReference type="AlphaFoldDB" id="F7L244"/>
<dbReference type="GO" id="GO:0003677">
    <property type="term" value="F:DNA binding"/>
    <property type="evidence" value="ECO:0007669"/>
    <property type="project" value="InterPro"/>
</dbReference>
<accession>F7L244</accession>
<dbReference type="EMBL" id="ACUO01000031">
    <property type="protein sequence ID" value="EGN65904.1"/>
    <property type="molecule type" value="Genomic_DNA"/>
</dbReference>
<sequence length="59" mass="7162">MLKENNFYRCHRSFIVNLDKITEIEQWFNSSWILKIKNYTTAIPVSRNNIKELKELFLA</sequence>